<dbReference type="CDD" id="cd14668">
    <property type="entry name" value="mlta_B"/>
    <property type="match status" value="1"/>
</dbReference>
<dbReference type="InterPro" id="IPR010611">
    <property type="entry name" value="3D_dom"/>
</dbReference>
<dbReference type="Proteomes" id="UP000604481">
    <property type="component" value="Unassembled WGS sequence"/>
</dbReference>
<dbReference type="Pfam" id="PF06725">
    <property type="entry name" value="3D"/>
    <property type="match status" value="1"/>
</dbReference>
<dbReference type="PIRSF" id="PIRSF019422">
    <property type="entry name" value="MltA"/>
    <property type="match status" value="1"/>
</dbReference>
<dbReference type="CDD" id="cd14485">
    <property type="entry name" value="mltA_like_LT_A"/>
    <property type="match status" value="1"/>
</dbReference>
<evidence type="ECO:0000256" key="3">
    <source>
        <dbReference type="ARBA" id="ARBA00023239"/>
    </source>
</evidence>
<dbReference type="InterPro" id="IPR036908">
    <property type="entry name" value="RlpA-like_sf"/>
</dbReference>
<dbReference type="GO" id="GO:0071555">
    <property type="term" value="P:cell wall organization"/>
    <property type="evidence" value="ECO:0007669"/>
    <property type="project" value="UniProtKB-KW"/>
</dbReference>
<feature type="compositionally biased region" description="Low complexity" evidence="6">
    <location>
        <begin position="20"/>
        <end position="44"/>
    </location>
</feature>
<name>A0A8J7FI26_9NEIS</name>
<reference evidence="9 10" key="1">
    <citation type="submission" date="2020-10" db="EMBL/GenBank/DDBJ databases">
        <title>The genome sequence of Chitinilyticum litopenaei 4Y14.</title>
        <authorList>
            <person name="Liu Y."/>
        </authorList>
    </citation>
    <scope>NUCLEOTIDE SEQUENCE [LARGE SCALE GENOMIC DNA]</scope>
    <source>
        <strain evidence="9 10">4Y14</strain>
    </source>
</reference>
<feature type="domain" description="Lytic transglycosylase MltA" evidence="8">
    <location>
        <begin position="132"/>
        <end position="287"/>
    </location>
</feature>
<dbReference type="PANTHER" id="PTHR30124">
    <property type="entry name" value="MEMBRANE-BOUND LYTIC MUREIN TRANSGLYCOSYLASE A"/>
    <property type="match status" value="1"/>
</dbReference>
<gene>
    <name evidence="9" type="ORF">INR99_10830</name>
</gene>
<dbReference type="Pfam" id="PF03562">
    <property type="entry name" value="MltA"/>
    <property type="match status" value="1"/>
</dbReference>
<dbReference type="GO" id="GO:0008933">
    <property type="term" value="F:peptidoglycan lytic transglycosylase activity"/>
    <property type="evidence" value="ECO:0007669"/>
    <property type="project" value="TreeGrafter"/>
</dbReference>
<dbReference type="AlphaFoldDB" id="A0A8J7FI26"/>
<dbReference type="InterPro" id="IPR026044">
    <property type="entry name" value="MltA"/>
</dbReference>
<keyword evidence="10" id="KW-1185">Reference proteome</keyword>
<dbReference type="GO" id="GO:0019867">
    <property type="term" value="C:outer membrane"/>
    <property type="evidence" value="ECO:0007669"/>
    <property type="project" value="InterPro"/>
</dbReference>
<dbReference type="GO" id="GO:0004553">
    <property type="term" value="F:hydrolase activity, hydrolyzing O-glycosyl compounds"/>
    <property type="evidence" value="ECO:0007669"/>
    <property type="project" value="InterPro"/>
</dbReference>
<dbReference type="PANTHER" id="PTHR30124:SF0">
    <property type="entry name" value="MEMBRANE-BOUND LYTIC MUREIN TRANSGLYCOSYLASE A"/>
    <property type="match status" value="1"/>
</dbReference>
<comment type="caution">
    <text evidence="9">The sequence shown here is derived from an EMBL/GenBank/DDBJ whole genome shotgun (WGS) entry which is preliminary data.</text>
</comment>
<evidence type="ECO:0000313" key="10">
    <source>
        <dbReference type="Proteomes" id="UP000604481"/>
    </source>
</evidence>
<evidence type="ECO:0000313" key="9">
    <source>
        <dbReference type="EMBL" id="MBE9609843.1"/>
    </source>
</evidence>
<sequence>MLPAAALAAALLSACQSPAPSAGAPGTTASPPATEPAASTASEAPRYRPVALESIPAWTSSDLASGFAAWRKGCPRLVQRQPVWQESCKAAQSVADDADSIRRFLLQYLAAYQLESSTGERSGLITGYFEPIYPGSRSKTARAAVPVYGIPDDLISVSLDGLYPELKGKRLRGQLKGRQLLPYADSASIRKQGLGAPVLAWLENPLDLQFLQVQGSGRVRLADGSELRLGYADQNGHPYAPVGRWLIRNQEVPASEMSMQRIRQWAKANPARVGELLDSNPSYVFFRTLPASNDGPPGSLAVPLTAGYSIAVDPNAIALGSPVFLATTRPDNGAPIQRLVAAQDTGGAIRGAVRADFFWGSGDQAGELAGEMKQAGQLWLLWPKTAALPNVR</sequence>
<proteinExistence type="predicted"/>
<protein>
    <recommendedName>
        <fullName evidence="2">peptidoglycan lytic exotransglycosylase</fullName>
        <ecNumber evidence="2">4.2.2.n1</ecNumber>
    </recommendedName>
    <alternativeName>
        <fullName evidence="5">Murein hydrolase A</fullName>
    </alternativeName>
</protein>
<evidence type="ECO:0000256" key="7">
    <source>
        <dbReference type="SAM" id="SignalP"/>
    </source>
</evidence>
<accession>A0A8J7FI26</accession>
<evidence type="ECO:0000256" key="1">
    <source>
        <dbReference type="ARBA" id="ARBA00001420"/>
    </source>
</evidence>
<evidence type="ECO:0000256" key="2">
    <source>
        <dbReference type="ARBA" id="ARBA00012587"/>
    </source>
</evidence>
<evidence type="ECO:0000256" key="6">
    <source>
        <dbReference type="SAM" id="MobiDB-lite"/>
    </source>
</evidence>
<keyword evidence="7" id="KW-0732">Signal</keyword>
<feature type="region of interest" description="Disordered" evidence="6">
    <location>
        <begin position="20"/>
        <end position="45"/>
    </location>
</feature>
<dbReference type="SMART" id="SM00925">
    <property type="entry name" value="MltA"/>
    <property type="match status" value="1"/>
</dbReference>
<comment type="catalytic activity">
    <reaction evidence="1">
        <text>Exolytic cleavage of the (1-&gt;4)-beta-glycosidic linkage between N-acetylmuramic acid (MurNAc) and N-acetylglucosamine (GlcNAc) residues in peptidoglycan, from either the reducing or the non-reducing ends of the peptidoglycan chains, with concomitant formation of a 1,6-anhydrobond in the MurNAc residue.</text>
        <dbReference type="EC" id="4.2.2.n1"/>
    </reaction>
</comment>
<keyword evidence="3" id="KW-0456">Lyase</keyword>
<evidence type="ECO:0000259" key="8">
    <source>
        <dbReference type="SMART" id="SM00925"/>
    </source>
</evidence>
<dbReference type="Gene3D" id="2.40.40.10">
    <property type="entry name" value="RlpA-like domain"/>
    <property type="match status" value="1"/>
</dbReference>
<dbReference type="GO" id="GO:0009253">
    <property type="term" value="P:peptidoglycan catabolic process"/>
    <property type="evidence" value="ECO:0007669"/>
    <property type="project" value="TreeGrafter"/>
</dbReference>
<dbReference type="EC" id="4.2.2.n1" evidence="2"/>
<dbReference type="SUPFAM" id="SSF50685">
    <property type="entry name" value="Barwin-like endoglucanases"/>
    <property type="match status" value="1"/>
</dbReference>
<keyword evidence="4" id="KW-0961">Cell wall biogenesis/degradation</keyword>
<organism evidence="9 10">
    <name type="scientific">Chitinilyticum piscinae</name>
    <dbReference type="NCBI Taxonomy" id="2866724"/>
    <lineage>
        <taxon>Bacteria</taxon>
        <taxon>Pseudomonadati</taxon>
        <taxon>Pseudomonadota</taxon>
        <taxon>Betaproteobacteria</taxon>
        <taxon>Neisseriales</taxon>
        <taxon>Chitinibacteraceae</taxon>
        <taxon>Chitinilyticum</taxon>
    </lineage>
</organism>
<feature type="chain" id="PRO_5035210758" description="peptidoglycan lytic exotransglycosylase" evidence="7">
    <location>
        <begin position="23"/>
        <end position="392"/>
    </location>
</feature>
<dbReference type="GO" id="GO:0009254">
    <property type="term" value="P:peptidoglycan turnover"/>
    <property type="evidence" value="ECO:0007669"/>
    <property type="project" value="InterPro"/>
</dbReference>
<dbReference type="EMBL" id="JADFUA010000005">
    <property type="protein sequence ID" value="MBE9609843.1"/>
    <property type="molecule type" value="Genomic_DNA"/>
</dbReference>
<evidence type="ECO:0000256" key="5">
    <source>
        <dbReference type="ARBA" id="ARBA00030918"/>
    </source>
</evidence>
<evidence type="ECO:0000256" key="4">
    <source>
        <dbReference type="ARBA" id="ARBA00023316"/>
    </source>
</evidence>
<feature type="signal peptide" evidence="7">
    <location>
        <begin position="1"/>
        <end position="22"/>
    </location>
</feature>
<dbReference type="InterPro" id="IPR005300">
    <property type="entry name" value="MltA_B"/>
</dbReference>
<dbReference type="Gene3D" id="2.40.240.50">
    <property type="entry name" value="Barwin-like endoglucanases"/>
    <property type="match status" value="1"/>
</dbReference>